<dbReference type="SUPFAM" id="SSF48452">
    <property type="entry name" value="TPR-like"/>
    <property type="match status" value="1"/>
</dbReference>
<sequence>MANYDQRNQKVDTQVNVNFQSPSPDPFVLLNQGIKLLEAKSYQQAIDVFETVLAVDSSISYTYCYLALALLKGRRPKILKRTEVEEIDQLLNAATEMGDLDGTVQWFRALVRDDYYNGNRITKYPPPSVIDIVKTALSCNVDIARLLALLARLPMSDNKLYATLVEQLV</sequence>
<evidence type="ECO:0000313" key="1">
    <source>
        <dbReference type="EMBL" id="MBW4543059.1"/>
    </source>
</evidence>
<gene>
    <name evidence="1" type="ORF">KME25_01215</name>
</gene>
<reference evidence="1" key="2">
    <citation type="journal article" date="2022" name="Microbiol. Resour. Announc.">
        <title>Metagenome Sequencing to Explore Phylogenomics of Terrestrial Cyanobacteria.</title>
        <authorList>
            <person name="Ward R.D."/>
            <person name="Stajich J.E."/>
            <person name="Johansen J.R."/>
            <person name="Huntemann M."/>
            <person name="Clum A."/>
            <person name="Foster B."/>
            <person name="Foster B."/>
            <person name="Roux S."/>
            <person name="Palaniappan K."/>
            <person name="Varghese N."/>
            <person name="Mukherjee S."/>
            <person name="Reddy T.B.K."/>
            <person name="Daum C."/>
            <person name="Copeland A."/>
            <person name="Chen I.A."/>
            <person name="Ivanova N.N."/>
            <person name="Kyrpides N.C."/>
            <person name="Shapiro N."/>
            <person name="Eloe-Fadrosh E.A."/>
            <person name="Pietrasiak N."/>
        </authorList>
    </citation>
    <scope>NUCLEOTIDE SEQUENCE</scope>
    <source>
        <strain evidence="1">CPER-KK1</strain>
    </source>
</reference>
<comment type="caution">
    <text evidence="1">The sequence shown here is derived from an EMBL/GenBank/DDBJ whole genome shotgun (WGS) entry which is preliminary data.</text>
</comment>
<name>A0A951U7P7_9CYAN</name>
<evidence type="ECO:0000313" key="2">
    <source>
        <dbReference type="Proteomes" id="UP000753908"/>
    </source>
</evidence>
<dbReference type="InterPro" id="IPR011990">
    <property type="entry name" value="TPR-like_helical_dom_sf"/>
</dbReference>
<proteinExistence type="predicted"/>
<organism evidence="1 2">
    <name type="scientific">Symplocastrum torsivum CPER-KK1</name>
    <dbReference type="NCBI Taxonomy" id="450513"/>
    <lineage>
        <taxon>Bacteria</taxon>
        <taxon>Bacillati</taxon>
        <taxon>Cyanobacteriota</taxon>
        <taxon>Cyanophyceae</taxon>
        <taxon>Oscillatoriophycideae</taxon>
        <taxon>Oscillatoriales</taxon>
        <taxon>Microcoleaceae</taxon>
        <taxon>Symplocastrum</taxon>
    </lineage>
</organism>
<reference evidence="1" key="1">
    <citation type="submission" date="2021-05" db="EMBL/GenBank/DDBJ databases">
        <authorList>
            <person name="Pietrasiak N."/>
            <person name="Ward R."/>
            <person name="Stajich J.E."/>
            <person name="Kurbessoian T."/>
        </authorList>
    </citation>
    <scope>NUCLEOTIDE SEQUENCE</scope>
    <source>
        <strain evidence="1">CPER-KK1</strain>
    </source>
</reference>
<protein>
    <recommendedName>
        <fullName evidence="3">Tetratricopeptide repeat protein</fullName>
    </recommendedName>
</protein>
<evidence type="ECO:0008006" key="3">
    <source>
        <dbReference type="Google" id="ProtNLM"/>
    </source>
</evidence>
<accession>A0A951U7P7</accession>
<dbReference type="EMBL" id="JAHHIF010000001">
    <property type="protein sequence ID" value="MBW4543059.1"/>
    <property type="molecule type" value="Genomic_DNA"/>
</dbReference>
<dbReference type="Gene3D" id="1.25.40.10">
    <property type="entry name" value="Tetratricopeptide repeat domain"/>
    <property type="match status" value="1"/>
</dbReference>
<dbReference type="AlphaFoldDB" id="A0A951U7P7"/>
<dbReference type="Proteomes" id="UP000753908">
    <property type="component" value="Unassembled WGS sequence"/>
</dbReference>